<comment type="caution">
    <text evidence="9">The sequence shown here is derived from an EMBL/GenBank/DDBJ whole genome shotgun (WGS) entry which is preliminary data.</text>
</comment>
<evidence type="ECO:0000259" key="7">
    <source>
        <dbReference type="PROSITE" id="PS50893"/>
    </source>
</evidence>
<evidence type="ECO:0000313" key="10">
    <source>
        <dbReference type="Proteomes" id="UP000682733"/>
    </source>
</evidence>
<keyword evidence="4" id="KW-0547">Nucleotide-binding</keyword>
<dbReference type="GO" id="GO:0016887">
    <property type="term" value="F:ATP hydrolysis activity"/>
    <property type="evidence" value="ECO:0007669"/>
    <property type="project" value="InterPro"/>
</dbReference>
<dbReference type="InterPro" id="IPR050388">
    <property type="entry name" value="ABC_Ni/Peptide_Import"/>
</dbReference>
<dbReference type="Pfam" id="PF08352">
    <property type="entry name" value="oligo_HPY"/>
    <property type="match status" value="1"/>
</dbReference>
<dbReference type="InterPro" id="IPR013563">
    <property type="entry name" value="Oligopep_ABC_C"/>
</dbReference>
<evidence type="ECO:0000313" key="8">
    <source>
        <dbReference type="EMBL" id="CAF1114976.1"/>
    </source>
</evidence>
<proteinExistence type="predicted"/>
<dbReference type="AlphaFoldDB" id="A0A8S2L5D6"/>
<dbReference type="NCBIfam" id="TIGR01727">
    <property type="entry name" value="oligo_HPY"/>
    <property type="match status" value="1"/>
</dbReference>
<reference evidence="9" key="1">
    <citation type="submission" date="2021-02" db="EMBL/GenBank/DDBJ databases">
        <authorList>
            <person name="Nowell W R."/>
        </authorList>
    </citation>
    <scope>NUCLEOTIDE SEQUENCE</scope>
</reference>
<dbReference type="EMBL" id="CAJNOK010010408">
    <property type="protein sequence ID" value="CAF1114976.1"/>
    <property type="molecule type" value="Genomic_DNA"/>
</dbReference>
<dbReference type="GO" id="GO:0016020">
    <property type="term" value="C:membrane"/>
    <property type="evidence" value="ECO:0007669"/>
    <property type="project" value="UniProtKB-SubCell"/>
</dbReference>
<dbReference type="EMBL" id="CAJOBA010014697">
    <property type="protein sequence ID" value="CAF3884914.1"/>
    <property type="molecule type" value="Genomic_DNA"/>
</dbReference>
<dbReference type="Pfam" id="PF00005">
    <property type="entry name" value="ABC_tran"/>
    <property type="match status" value="1"/>
</dbReference>
<dbReference type="GO" id="GO:0005524">
    <property type="term" value="F:ATP binding"/>
    <property type="evidence" value="ECO:0007669"/>
    <property type="project" value="UniProtKB-KW"/>
</dbReference>
<gene>
    <name evidence="8" type="ORF">OVA965_LOCUS19916</name>
    <name evidence="9" type="ORF">TMI583_LOCUS20131</name>
</gene>
<dbReference type="GO" id="GO:0015833">
    <property type="term" value="P:peptide transport"/>
    <property type="evidence" value="ECO:0007669"/>
    <property type="project" value="InterPro"/>
</dbReference>
<accession>A0A8S2L5D6</accession>
<keyword evidence="5" id="KW-0067">ATP-binding</keyword>
<organism evidence="9 10">
    <name type="scientific">Didymodactylos carnosus</name>
    <dbReference type="NCBI Taxonomy" id="1234261"/>
    <lineage>
        <taxon>Eukaryota</taxon>
        <taxon>Metazoa</taxon>
        <taxon>Spiralia</taxon>
        <taxon>Gnathifera</taxon>
        <taxon>Rotifera</taxon>
        <taxon>Eurotatoria</taxon>
        <taxon>Bdelloidea</taxon>
        <taxon>Philodinida</taxon>
        <taxon>Philodinidae</taxon>
        <taxon>Didymodactylos</taxon>
    </lineage>
</organism>
<keyword evidence="3" id="KW-1003">Cell membrane</keyword>
<dbReference type="PANTHER" id="PTHR43297:SF2">
    <property type="entry name" value="DIPEPTIDE TRANSPORT ATP-BINDING PROTEIN DPPD"/>
    <property type="match status" value="1"/>
</dbReference>
<dbReference type="PANTHER" id="PTHR43297">
    <property type="entry name" value="OLIGOPEPTIDE TRANSPORT ATP-BINDING PROTEIN APPD"/>
    <property type="match status" value="1"/>
</dbReference>
<evidence type="ECO:0000256" key="1">
    <source>
        <dbReference type="ARBA" id="ARBA00004370"/>
    </source>
</evidence>
<dbReference type="InterPro" id="IPR027417">
    <property type="entry name" value="P-loop_NTPase"/>
</dbReference>
<keyword evidence="2" id="KW-0813">Transport</keyword>
<dbReference type="SUPFAM" id="SSF52540">
    <property type="entry name" value="P-loop containing nucleoside triphosphate hydrolases"/>
    <property type="match status" value="1"/>
</dbReference>
<dbReference type="Proteomes" id="UP000677228">
    <property type="component" value="Unassembled WGS sequence"/>
</dbReference>
<evidence type="ECO:0000256" key="2">
    <source>
        <dbReference type="ARBA" id="ARBA00022448"/>
    </source>
</evidence>
<evidence type="ECO:0000256" key="3">
    <source>
        <dbReference type="ARBA" id="ARBA00022475"/>
    </source>
</evidence>
<dbReference type="InterPro" id="IPR003439">
    <property type="entry name" value="ABC_transporter-like_ATP-bd"/>
</dbReference>
<comment type="subcellular location">
    <subcellularLocation>
        <location evidence="1">Membrane</location>
    </subcellularLocation>
</comment>
<protein>
    <recommendedName>
        <fullName evidence="7">ABC transporter domain-containing protein</fullName>
    </recommendedName>
</protein>
<evidence type="ECO:0000256" key="6">
    <source>
        <dbReference type="ARBA" id="ARBA00023136"/>
    </source>
</evidence>
<evidence type="ECO:0000256" key="5">
    <source>
        <dbReference type="ARBA" id="ARBA00022840"/>
    </source>
</evidence>
<dbReference type="Proteomes" id="UP000682733">
    <property type="component" value="Unassembled WGS sequence"/>
</dbReference>
<evidence type="ECO:0000313" key="9">
    <source>
        <dbReference type="EMBL" id="CAF3884914.1"/>
    </source>
</evidence>
<feature type="domain" description="ABC transporter" evidence="7">
    <location>
        <begin position="2"/>
        <end position="187"/>
    </location>
</feature>
<evidence type="ECO:0000256" key="4">
    <source>
        <dbReference type="ARBA" id="ARBA00022741"/>
    </source>
</evidence>
<dbReference type="PROSITE" id="PS50893">
    <property type="entry name" value="ABC_TRANSPORTER_2"/>
    <property type="match status" value="1"/>
</dbReference>
<dbReference type="Gene3D" id="3.40.50.300">
    <property type="entry name" value="P-loop containing nucleotide triphosphate hydrolases"/>
    <property type="match status" value="2"/>
</dbReference>
<name>A0A8S2L5D6_9BILA</name>
<keyword evidence="6" id="KW-0472">Membrane</keyword>
<sequence>MAMTQTSIDLLEKIGVNVTIDSISETGQYFLVSFNPNEYLINSGFDPIKPILGTTVDGKRRKKTIQIIRGINLEIRPGQIVGIVGESGSGGMRQRIVIAMMMACNPKILIADEPTTALDNTVQSSVLELFQEIRDSGVAIIFISHNISLVAKLCDYIYIFYAGKVVEKGKREEIFSKPAHPYTWALIGSIPDPSSDQKLRTIPGAPPNMAFLPSGDPFASRNPYALKIDFEKEPPMFKISPTHFAAT</sequence>